<proteinExistence type="predicted"/>
<organism evidence="5 6">
    <name type="scientific">Aliivibrio sifiae</name>
    <dbReference type="NCBI Taxonomy" id="566293"/>
    <lineage>
        <taxon>Bacteria</taxon>
        <taxon>Pseudomonadati</taxon>
        <taxon>Pseudomonadota</taxon>
        <taxon>Gammaproteobacteria</taxon>
        <taxon>Vibrionales</taxon>
        <taxon>Vibrionaceae</taxon>
        <taxon>Aliivibrio</taxon>
    </lineage>
</organism>
<evidence type="ECO:0000313" key="7">
    <source>
        <dbReference type="Proteomes" id="UP001156660"/>
    </source>
</evidence>
<dbReference type="GO" id="GO:0046872">
    <property type="term" value="F:metal ion binding"/>
    <property type="evidence" value="ECO:0007669"/>
    <property type="project" value="UniProtKB-KW"/>
</dbReference>
<dbReference type="Gene3D" id="3.90.550.10">
    <property type="entry name" value="Spore Coat Polysaccharide Biosynthesis Protein SpsA, Chain A"/>
    <property type="match status" value="1"/>
</dbReference>
<dbReference type="PANTHER" id="PTHR13778:SF47">
    <property type="entry name" value="LIPOPOLYSACCHARIDE 1,3-GALACTOSYLTRANSFERASE"/>
    <property type="match status" value="1"/>
</dbReference>
<dbReference type="Proteomes" id="UP001156660">
    <property type="component" value="Unassembled WGS sequence"/>
</dbReference>
<evidence type="ECO:0000313" key="4">
    <source>
        <dbReference type="EMBL" id="GLR76391.1"/>
    </source>
</evidence>
<dbReference type="CDD" id="cd04194">
    <property type="entry name" value="GT8_A4GalT_like"/>
    <property type="match status" value="1"/>
</dbReference>
<accession>A0A2S7X594</accession>
<evidence type="ECO:0000256" key="3">
    <source>
        <dbReference type="ARBA" id="ARBA00022723"/>
    </source>
</evidence>
<evidence type="ECO:0000313" key="5">
    <source>
        <dbReference type="EMBL" id="PQJ85427.1"/>
    </source>
</evidence>
<dbReference type="SUPFAM" id="SSF53448">
    <property type="entry name" value="Nucleotide-diphospho-sugar transferases"/>
    <property type="match status" value="1"/>
</dbReference>
<keyword evidence="7" id="KW-1185">Reference proteome</keyword>
<dbReference type="RefSeq" id="WP_061013243.1">
    <property type="nucleotide sequence ID" value="NZ_BSOU01000010.1"/>
</dbReference>
<reference evidence="7" key="3">
    <citation type="journal article" date="2019" name="Int. J. Syst. Evol. Microbiol.">
        <title>The Global Catalogue of Microorganisms (GCM) 10K type strain sequencing project: providing services to taxonomists for standard genome sequencing and annotation.</title>
        <authorList>
            <consortium name="The Broad Institute Genomics Platform"/>
            <consortium name="The Broad Institute Genome Sequencing Center for Infectious Disease"/>
            <person name="Wu L."/>
            <person name="Ma J."/>
        </authorList>
    </citation>
    <scope>NUCLEOTIDE SEQUENCE [LARGE SCALE GENOMIC DNA]</scope>
    <source>
        <strain evidence="7">NBRC 105001</strain>
    </source>
</reference>
<keyword evidence="1" id="KW-0328">Glycosyltransferase</keyword>
<comment type="caution">
    <text evidence="5">The sequence shown here is derived from an EMBL/GenBank/DDBJ whole genome shotgun (WGS) entry which is preliminary data.</text>
</comment>
<evidence type="ECO:0000256" key="2">
    <source>
        <dbReference type="ARBA" id="ARBA00022679"/>
    </source>
</evidence>
<dbReference type="EMBL" id="BSOU01000010">
    <property type="protein sequence ID" value="GLR76391.1"/>
    <property type="molecule type" value="Genomic_DNA"/>
</dbReference>
<reference evidence="4" key="1">
    <citation type="journal article" date="2014" name="Int. J. Syst. Evol. Microbiol.">
        <title>Complete genome of a new Firmicutes species belonging to the dominant human colonic microbiota ('Ruminococcus bicirculans') reveals two chromosomes and a selective capacity to utilize plant glucans.</title>
        <authorList>
            <consortium name="NISC Comparative Sequencing Program"/>
            <person name="Wegmann U."/>
            <person name="Louis P."/>
            <person name="Goesmann A."/>
            <person name="Henrissat B."/>
            <person name="Duncan S.H."/>
            <person name="Flint H.J."/>
        </authorList>
    </citation>
    <scope>NUCLEOTIDE SEQUENCE</scope>
    <source>
        <strain evidence="4">NBRC 105001</strain>
    </source>
</reference>
<dbReference type="InterPro" id="IPR029044">
    <property type="entry name" value="Nucleotide-diphossugar_trans"/>
</dbReference>
<gene>
    <name evidence="5" type="ORF">BTO23_19100</name>
    <name evidence="4" type="ORF">GCM10007855_32660</name>
</gene>
<dbReference type="Pfam" id="PF01501">
    <property type="entry name" value="Glyco_transf_8"/>
    <property type="match status" value="1"/>
</dbReference>
<sequence length="307" mass="35848">MTVKRTAVFACDNNYAGYLATTIASLIDNFESSLQLEIIIFDAGIKNNSKDSLLKLSTDNISIHFFPIEEQIFSDFPLTISHISLATYFRLKLPSLLNKHDKVVYLDVDVLINKDISDMWNIDLQGHSLGAVIEPRMSFTQYDYLEKIGLTEKKHLYFNAGVLIMDLNCLRDINFEEKVANYLFQYKDVIEYQDQDILNGVLQGNVHYISPKYNFMPEYRTILKPNRIWMLDKLPYTKSEIESLRSNANIYHYCGKRKAWMYSCTHDGADLYIKYQNSTDWAGDSYSDLRELSIFKKLSLWAKKRFY</sequence>
<protein>
    <submittedName>
        <fullName evidence="4">Glycosyltransferase</fullName>
    </submittedName>
</protein>
<dbReference type="AlphaFoldDB" id="A0A2S7X594"/>
<evidence type="ECO:0000313" key="6">
    <source>
        <dbReference type="Proteomes" id="UP000239273"/>
    </source>
</evidence>
<dbReference type="InterPro" id="IPR050748">
    <property type="entry name" value="Glycosyltrans_8_dom-fam"/>
</dbReference>
<evidence type="ECO:0000256" key="1">
    <source>
        <dbReference type="ARBA" id="ARBA00022676"/>
    </source>
</evidence>
<reference evidence="4" key="4">
    <citation type="submission" date="2023-01" db="EMBL/GenBank/DDBJ databases">
        <title>Draft genome sequence of Aliivibrio sifiae strain NBRC 105001.</title>
        <authorList>
            <person name="Sun Q."/>
            <person name="Mori K."/>
        </authorList>
    </citation>
    <scope>NUCLEOTIDE SEQUENCE</scope>
    <source>
        <strain evidence="4">NBRC 105001</strain>
    </source>
</reference>
<reference evidence="5 6" key="2">
    <citation type="submission" date="2016-12" db="EMBL/GenBank/DDBJ databases">
        <title>Diversity of luminous bacteria.</title>
        <authorList>
            <person name="Yoshizawa S."/>
            <person name="Kogure K."/>
        </authorList>
    </citation>
    <scope>NUCLEOTIDE SEQUENCE [LARGE SCALE GENOMIC DNA]</scope>
    <source>
        <strain evidence="5 6">NBRC 105001</strain>
    </source>
</reference>
<name>A0A2S7X594_9GAMM</name>
<dbReference type="EMBL" id="MSCP01000003">
    <property type="protein sequence ID" value="PQJ85427.1"/>
    <property type="molecule type" value="Genomic_DNA"/>
</dbReference>
<dbReference type="OrthoDB" id="9807549at2"/>
<dbReference type="Proteomes" id="UP000239273">
    <property type="component" value="Unassembled WGS sequence"/>
</dbReference>
<keyword evidence="3" id="KW-0479">Metal-binding</keyword>
<dbReference type="GO" id="GO:0016757">
    <property type="term" value="F:glycosyltransferase activity"/>
    <property type="evidence" value="ECO:0007669"/>
    <property type="project" value="UniProtKB-KW"/>
</dbReference>
<dbReference type="InterPro" id="IPR002495">
    <property type="entry name" value="Glyco_trans_8"/>
</dbReference>
<keyword evidence="2" id="KW-0808">Transferase</keyword>
<dbReference type="PANTHER" id="PTHR13778">
    <property type="entry name" value="GLYCOSYLTRANSFERASE 8 DOMAIN-CONTAINING PROTEIN"/>
    <property type="match status" value="1"/>
</dbReference>